<evidence type="ECO:0000256" key="1">
    <source>
        <dbReference type="ARBA" id="ARBA00022729"/>
    </source>
</evidence>
<protein>
    <submittedName>
        <fullName evidence="5">M23 family metallopeptidase</fullName>
    </submittedName>
</protein>
<keyword evidence="1 3" id="KW-0732">Signal</keyword>
<comment type="caution">
    <text evidence="5">The sequence shown here is derived from an EMBL/GenBank/DDBJ whole genome shotgun (WGS) entry which is preliminary data.</text>
</comment>
<evidence type="ECO:0000313" key="6">
    <source>
        <dbReference type="Proteomes" id="UP000612893"/>
    </source>
</evidence>
<feature type="signal peptide" evidence="3">
    <location>
        <begin position="1"/>
        <end position="21"/>
    </location>
</feature>
<feature type="chain" id="PRO_5044806384" evidence="3">
    <location>
        <begin position="22"/>
        <end position="226"/>
    </location>
</feature>
<name>A0A934KEH2_9BACT</name>
<dbReference type="EMBL" id="JAEKNR010000217">
    <property type="protein sequence ID" value="MBJ7600675.1"/>
    <property type="molecule type" value="Genomic_DNA"/>
</dbReference>
<dbReference type="InterPro" id="IPR011055">
    <property type="entry name" value="Dup_hybrid_motif"/>
</dbReference>
<sequence length="226" mass="23507">MRLIRPLATLLLLLAPLVLVAAAAPSDAGSGRTPERSPAAPTPAAMTVDDWLPTLAAPATPISWSPSPGALVAWPLQGTLTQPFGCTGFNRERPVQQCPSGFHTGIDLAQAQGTPIRAAAAGLAYPISDPPRYGNCVVIQQQGGYATVYGHMLQSSVAWGQPVKAGDVIGLVGSTGNSTGPHLHFEVRFGGTPQDPMPYLQGSPPAPFPLPEGWPGAPPDDWRGVR</sequence>
<keyword evidence="6" id="KW-1185">Reference proteome</keyword>
<feature type="region of interest" description="Disordered" evidence="2">
    <location>
        <begin position="190"/>
        <end position="226"/>
    </location>
</feature>
<dbReference type="InterPro" id="IPR016047">
    <property type="entry name" value="M23ase_b-sheet_dom"/>
</dbReference>
<dbReference type="Proteomes" id="UP000612893">
    <property type="component" value="Unassembled WGS sequence"/>
</dbReference>
<feature type="compositionally biased region" description="Pro residues" evidence="2">
    <location>
        <begin position="204"/>
        <end position="218"/>
    </location>
</feature>
<reference evidence="5" key="1">
    <citation type="submission" date="2020-10" db="EMBL/GenBank/DDBJ databases">
        <title>Ca. Dormibacterota MAGs.</title>
        <authorList>
            <person name="Montgomery K."/>
        </authorList>
    </citation>
    <scope>NUCLEOTIDE SEQUENCE [LARGE SCALE GENOMIC DNA]</scope>
    <source>
        <strain evidence="5">SC8812_S17_10</strain>
    </source>
</reference>
<feature type="region of interest" description="Disordered" evidence="2">
    <location>
        <begin position="25"/>
        <end position="45"/>
    </location>
</feature>
<dbReference type="Gene3D" id="2.70.70.10">
    <property type="entry name" value="Glucose Permease (Domain IIA)"/>
    <property type="match status" value="1"/>
</dbReference>
<dbReference type="CDD" id="cd12797">
    <property type="entry name" value="M23_peptidase"/>
    <property type="match status" value="1"/>
</dbReference>
<dbReference type="InterPro" id="IPR050570">
    <property type="entry name" value="Cell_wall_metabolism_enzyme"/>
</dbReference>
<dbReference type="SUPFAM" id="SSF51261">
    <property type="entry name" value="Duplicated hybrid motif"/>
    <property type="match status" value="1"/>
</dbReference>
<accession>A0A934KEH2</accession>
<evidence type="ECO:0000256" key="3">
    <source>
        <dbReference type="SAM" id="SignalP"/>
    </source>
</evidence>
<evidence type="ECO:0000259" key="4">
    <source>
        <dbReference type="Pfam" id="PF01551"/>
    </source>
</evidence>
<feature type="domain" description="M23ase beta-sheet core" evidence="4">
    <location>
        <begin position="102"/>
        <end position="196"/>
    </location>
</feature>
<dbReference type="PANTHER" id="PTHR21666:SF289">
    <property type="entry name" value="L-ALA--D-GLU ENDOPEPTIDASE"/>
    <property type="match status" value="1"/>
</dbReference>
<evidence type="ECO:0000313" key="5">
    <source>
        <dbReference type="EMBL" id="MBJ7600675.1"/>
    </source>
</evidence>
<dbReference type="AlphaFoldDB" id="A0A934KEH2"/>
<dbReference type="Pfam" id="PF01551">
    <property type="entry name" value="Peptidase_M23"/>
    <property type="match status" value="1"/>
</dbReference>
<dbReference type="PANTHER" id="PTHR21666">
    <property type="entry name" value="PEPTIDASE-RELATED"/>
    <property type="match status" value="1"/>
</dbReference>
<dbReference type="RefSeq" id="WP_338204608.1">
    <property type="nucleotide sequence ID" value="NZ_JAEKNR010000217.1"/>
</dbReference>
<gene>
    <name evidence="5" type="ORF">JF922_21725</name>
</gene>
<evidence type="ECO:0000256" key="2">
    <source>
        <dbReference type="SAM" id="MobiDB-lite"/>
    </source>
</evidence>
<organism evidence="5 6">
    <name type="scientific">Candidatus Nephthysia bennettiae</name>
    <dbReference type="NCBI Taxonomy" id="3127016"/>
    <lineage>
        <taxon>Bacteria</taxon>
        <taxon>Bacillati</taxon>
        <taxon>Candidatus Dormiibacterota</taxon>
        <taxon>Candidatus Dormibacteria</taxon>
        <taxon>Candidatus Dormibacterales</taxon>
        <taxon>Candidatus Dormibacteraceae</taxon>
        <taxon>Candidatus Nephthysia</taxon>
    </lineage>
</organism>
<proteinExistence type="predicted"/>